<evidence type="ECO:0000256" key="1">
    <source>
        <dbReference type="SAM" id="Coils"/>
    </source>
</evidence>
<keyword evidence="1" id="KW-0175">Coiled coil</keyword>
<evidence type="ECO:0000256" key="2">
    <source>
        <dbReference type="SAM" id="MobiDB-lite"/>
    </source>
</evidence>
<feature type="compositionally biased region" description="Polar residues" evidence="2">
    <location>
        <begin position="127"/>
        <end position="150"/>
    </location>
</feature>
<dbReference type="EMBL" id="CP099418">
    <property type="protein sequence ID" value="USW47310.1"/>
    <property type="molecule type" value="Genomic_DNA"/>
</dbReference>
<name>A0A9Q9EDY8_9PEZI</name>
<feature type="coiled-coil region" evidence="1">
    <location>
        <begin position="291"/>
        <end position="353"/>
    </location>
</feature>
<evidence type="ECO:0000313" key="3">
    <source>
        <dbReference type="EMBL" id="USW47310.1"/>
    </source>
</evidence>
<reference evidence="3" key="1">
    <citation type="submission" date="2022-06" db="EMBL/GenBank/DDBJ databases">
        <title>Complete genome sequences of two strains of the flax pathogen Septoria linicola.</title>
        <authorList>
            <person name="Lapalu N."/>
            <person name="Simon A."/>
            <person name="Demenou B."/>
            <person name="Paumier D."/>
            <person name="Guillot M.-P."/>
            <person name="Gout L."/>
            <person name="Valade R."/>
        </authorList>
    </citation>
    <scope>NUCLEOTIDE SEQUENCE</scope>
    <source>
        <strain evidence="3">SE15195</strain>
    </source>
</reference>
<keyword evidence="4" id="KW-1185">Reference proteome</keyword>
<dbReference type="AlphaFoldDB" id="A0A9Q9EDY8"/>
<feature type="compositionally biased region" description="Polar residues" evidence="2">
    <location>
        <begin position="21"/>
        <end position="30"/>
    </location>
</feature>
<protein>
    <submittedName>
        <fullName evidence="3">Uncharacterized protein</fullName>
    </submittedName>
</protein>
<feature type="region of interest" description="Disordered" evidence="2">
    <location>
        <begin position="1"/>
        <end position="173"/>
    </location>
</feature>
<dbReference type="Proteomes" id="UP001056384">
    <property type="component" value="Chromosome 1"/>
</dbReference>
<organism evidence="3 4">
    <name type="scientific">Septoria linicola</name>
    <dbReference type="NCBI Taxonomy" id="215465"/>
    <lineage>
        <taxon>Eukaryota</taxon>
        <taxon>Fungi</taxon>
        <taxon>Dikarya</taxon>
        <taxon>Ascomycota</taxon>
        <taxon>Pezizomycotina</taxon>
        <taxon>Dothideomycetes</taxon>
        <taxon>Dothideomycetidae</taxon>
        <taxon>Mycosphaerellales</taxon>
        <taxon>Mycosphaerellaceae</taxon>
        <taxon>Septoria</taxon>
    </lineage>
</organism>
<accession>A0A9Q9EDY8</accession>
<feature type="compositionally biased region" description="Acidic residues" evidence="2">
    <location>
        <begin position="88"/>
        <end position="114"/>
    </location>
</feature>
<evidence type="ECO:0000313" key="4">
    <source>
        <dbReference type="Proteomes" id="UP001056384"/>
    </source>
</evidence>
<proteinExistence type="predicted"/>
<gene>
    <name evidence="3" type="ORF">Slin15195_G006290</name>
</gene>
<sequence length="394" mass="43017">MDTAHSTPPLSPIRQYMMSPLDTSPSPTRSSYREHLRRRTSSFSSNHDRSPTTPKSHHRFSNASQLSVEFPSDERGADGGGGLGNLADELDQLEDDDEQSEDGANDDEPLVDGEEQSRDSGIDVSYATGSKPTASGSQHVRNFSKPFSGTGSEGDRPADGTQRPASSEDADGEDKFSAEIEDLMTTIARITSYTSTLEDPLVPRTITHLQDLGNQTSLEAGAHRLITGTNSLTSHLNNQAKSLQTLAQSLYPMFAGFSAPLDPDMVDDVVPQLDMLKDSIPHPDIVAGQKLQKLERETTELVSTLSQLTDTLQMGKQITNSAARHLRTTQTIVEGLRREREQAETARHELTQSGWGEKLESRWCGAQCSDIITGFEARYDTLRGELELAVDASA</sequence>